<dbReference type="RefSeq" id="WP_254571928.1">
    <property type="nucleotide sequence ID" value="NZ_CP098502.1"/>
</dbReference>
<sequence>MPESHRRLPTAASDDALIERSRTGDAAAFARLVERHRVRVLAVARSIAPHAAEDVTQQTFLSAWLALGRYDATRGSVATWLCGIARNRSIDALRAEGRRPLLARIEDAAAHLVCQEETPFDVVERRTAAAGVRRALLTLGPEQRTALTLAYYGGLSQQEIQVRTEVPLGTVKGRTRLGLRAMRVQLGVAA</sequence>
<evidence type="ECO:0000256" key="2">
    <source>
        <dbReference type="ARBA" id="ARBA00023015"/>
    </source>
</evidence>
<dbReference type="Pfam" id="PF04542">
    <property type="entry name" value="Sigma70_r2"/>
    <property type="match status" value="1"/>
</dbReference>
<organism evidence="9 10">
    <name type="scientific">Paraconexibacter antarcticus</name>
    <dbReference type="NCBI Taxonomy" id="2949664"/>
    <lineage>
        <taxon>Bacteria</taxon>
        <taxon>Bacillati</taxon>
        <taxon>Actinomycetota</taxon>
        <taxon>Thermoleophilia</taxon>
        <taxon>Solirubrobacterales</taxon>
        <taxon>Paraconexibacteraceae</taxon>
        <taxon>Paraconexibacter</taxon>
    </lineage>
</organism>
<protein>
    <recommendedName>
        <fullName evidence="6">RNA polymerase sigma factor</fullName>
    </recommendedName>
</protein>
<keyword evidence="5 6" id="KW-0804">Transcription</keyword>
<feature type="domain" description="RNA polymerase sigma factor 70 region 4 type 2" evidence="8">
    <location>
        <begin position="132"/>
        <end position="182"/>
    </location>
</feature>
<dbReference type="EMBL" id="CP098502">
    <property type="protein sequence ID" value="UTI65242.1"/>
    <property type="molecule type" value="Genomic_DNA"/>
</dbReference>
<dbReference type="InterPro" id="IPR039425">
    <property type="entry name" value="RNA_pol_sigma-70-like"/>
</dbReference>
<keyword evidence="4 6" id="KW-0238">DNA-binding</keyword>
<dbReference type="PANTHER" id="PTHR43133:SF62">
    <property type="entry name" value="RNA POLYMERASE SIGMA FACTOR SIGZ"/>
    <property type="match status" value="1"/>
</dbReference>
<evidence type="ECO:0000256" key="4">
    <source>
        <dbReference type="ARBA" id="ARBA00023125"/>
    </source>
</evidence>
<dbReference type="Proteomes" id="UP001056035">
    <property type="component" value="Chromosome"/>
</dbReference>
<feature type="domain" description="RNA polymerase sigma-70 region 2" evidence="7">
    <location>
        <begin position="32"/>
        <end position="99"/>
    </location>
</feature>
<evidence type="ECO:0000256" key="3">
    <source>
        <dbReference type="ARBA" id="ARBA00023082"/>
    </source>
</evidence>
<keyword evidence="2 6" id="KW-0805">Transcription regulation</keyword>
<evidence type="ECO:0000256" key="5">
    <source>
        <dbReference type="ARBA" id="ARBA00023163"/>
    </source>
</evidence>
<dbReference type="PANTHER" id="PTHR43133">
    <property type="entry name" value="RNA POLYMERASE ECF-TYPE SIGMA FACTO"/>
    <property type="match status" value="1"/>
</dbReference>
<proteinExistence type="inferred from homology"/>
<dbReference type="InterPro" id="IPR036388">
    <property type="entry name" value="WH-like_DNA-bd_sf"/>
</dbReference>
<dbReference type="SUPFAM" id="SSF88946">
    <property type="entry name" value="Sigma2 domain of RNA polymerase sigma factors"/>
    <property type="match status" value="1"/>
</dbReference>
<dbReference type="InterPro" id="IPR013324">
    <property type="entry name" value="RNA_pol_sigma_r3/r4-like"/>
</dbReference>
<dbReference type="Gene3D" id="1.10.1740.10">
    <property type="match status" value="1"/>
</dbReference>
<dbReference type="PROSITE" id="PS01063">
    <property type="entry name" value="SIGMA70_ECF"/>
    <property type="match status" value="1"/>
</dbReference>
<dbReference type="InterPro" id="IPR000838">
    <property type="entry name" value="RNA_pol_sigma70_ECF_CS"/>
</dbReference>
<evidence type="ECO:0000259" key="8">
    <source>
        <dbReference type="Pfam" id="PF08281"/>
    </source>
</evidence>
<comment type="similarity">
    <text evidence="1 6">Belongs to the sigma-70 factor family. ECF subfamily.</text>
</comment>
<dbReference type="Gene3D" id="1.10.10.10">
    <property type="entry name" value="Winged helix-like DNA-binding domain superfamily/Winged helix DNA-binding domain"/>
    <property type="match status" value="1"/>
</dbReference>
<dbReference type="InterPro" id="IPR014284">
    <property type="entry name" value="RNA_pol_sigma-70_dom"/>
</dbReference>
<gene>
    <name evidence="9" type="ORF">NBH00_03290</name>
</gene>
<keyword evidence="3 6" id="KW-0731">Sigma factor</keyword>
<name>A0ABY5DVZ1_9ACTN</name>
<evidence type="ECO:0000259" key="7">
    <source>
        <dbReference type="Pfam" id="PF04542"/>
    </source>
</evidence>
<dbReference type="InterPro" id="IPR013325">
    <property type="entry name" value="RNA_pol_sigma_r2"/>
</dbReference>
<reference evidence="9 10" key="1">
    <citation type="submission" date="2022-06" db="EMBL/GenBank/DDBJ databases">
        <title>Paraconexibacter antarcticus.</title>
        <authorList>
            <person name="Kim C.S."/>
        </authorList>
    </citation>
    <scope>NUCLEOTIDE SEQUENCE [LARGE SCALE GENOMIC DNA]</scope>
    <source>
        <strain evidence="9 10">02-257</strain>
    </source>
</reference>
<keyword evidence="10" id="KW-1185">Reference proteome</keyword>
<dbReference type="NCBIfam" id="TIGR02937">
    <property type="entry name" value="sigma70-ECF"/>
    <property type="match status" value="1"/>
</dbReference>
<dbReference type="Pfam" id="PF08281">
    <property type="entry name" value="Sigma70_r4_2"/>
    <property type="match status" value="1"/>
</dbReference>
<evidence type="ECO:0000256" key="1">
    <source>
        <dbReference type="ARBA" id="ARBA00010641"/>
    </source>
</evidence>
<evidence type="ECO:0000313" key="10">
    <source>
        <dbReference type="Proteomes" id="UP001056035"/>
    </source>
</evidence>
<dbReference type="SUPFAM" id="SSF88659">
    <property type="entry name" value="Sigma3 and sigma4 domains of RNA polymerase sigma factors"/>
    <property type="match status" value="1"/>
</dbReference>
<dbReference type="InterPro" id="IPR007627">
    <property type="entry name" value="RNA_pol_sigma70_r2"/>
</dbReference>
<dbReference type="InterPro" id="IPR013249">
    <property type="entry name" value="RNA_pol_sigma70_r4_t2"/>
</dbReference>
<accession>A0ABY5DVZ1</accession>
<evidence type="ECO:0000313" key="9">
    <source>
        <dbReference type="EMBL" id="UTI65242.1"/>
    </source>
</evidence>
<evidence type="ECO:0000256" key="6">
    <source>
        <dbReference type="RuleBase" id="RU000716"/>
    </source>
</evidence>